<dbReference type="InterPro" id="IPR000477">
    <property type="entry name" value="RT_dom"/>
</dbReference>
<accession>A0A316IBX8</accession>
<dbReference type="Pfam" id="PF00078">
    <property type="entry name" value="RVT_1"/>
    <property type="match status" value="1"/>
</dbReference>
<dbReference type="InterPro" id="IPR043128">
    <property type="entry name" value="Rev_trsase/Diguanyl_cyclase"/>
</dbReference>
<keyword evidence="3" id="KW-0548">Nucleotidyltransferase</keyword>
<dbReference type="InterPro" id="IPR051083">
    <property type="entry name" value="GrpII_Intron_Splice-Mob/Def"/>
</dbReference>
<feature type="domain" description="Reverse transcriptase" evidence="2">
    <location>
        <begin position="48"/>
        <end position="290"/>
    </location>
</feature>
<proteinExistence type="predicted"/>
<dbReference type="SUPFAM" id="SSF56672">
    <property type="entry name" value="DNA/RNA polymerases"/>
    <property type="match status" value="1"/>
</dbReference>
<dbReference type="PANTHER" id="PTHR34047">
    <property type="entry name" value="NUCLEAR INTRON MATURASE 1, MITOCHONDRIAL-RELATED"/>
    <property type="match status" value="1"/>
</dbReference>
<comment type="function">
    <text evidence="1">Poorly processive, error-prone DNA polymerase involved in untargeted mutagenesis. Copies undamaged DNA at stalled replication forks, which arise in vivo from mismatched or misaligned primer ends. These misaligned primers can be extended by PolIV. Exhibits no 3'-5' exonuclease (proofreading) activity. May be involved in translesional synthesis, in conjunction with the beta clamp from PolIII.</text>
</comment>
<comment type="caution">
    <text evidence="3">The sequence shown here is derived from an EMBL/GenBank/DDBJ whole genome shotgun (WGS) entry which is preliminary data.</text>
</comment>
<name>A0A316IBX8_9PSEU</name>
<dbReference type="CDD" id="cd01646">
    <property type="entry name" value="RT_Bac_retron_I"/>
    <property type="match status" value="1"/>
</dbReference>
<sequence length="500" mass="58179">MIRRASARTVESSVQSAWACLDWEMRIGDINDIADWHDARTCRERITPHVLERIHNDNIRPTGVQIVDYPKDVINVRPLARFTIDDHLIYSTLVFQIARSIDNTIGRAVHSYRWLWNDNGFRAPVRSWIRMQRRCRSLLKKDGTLKLAKTDISSFYEGIDLDTLVDDINYLDIGNYNPGRLGGFLDGFQEAHHAWGLPQGLDASGLLANLYLTPVDEYLRRKKLRYFRYSDDIDIFSRDWEELREAISDINKILRAKRLSMSAAKTRIYEPDEALHKFDDTEKEALQYNIDIGSTSSPDEVKAFFIKASEADPLSTRDLRWSLRRLGQFGVDYAIGWAFENLARSPHLSRTIFDYLHYFPGETDGISRHLSKIARDTSWLNPHLKKEIFRYFLTAQINNRAIRELAWLALDDSNTETFVREFATRYIGRTSKFGDGPRIKHAYESESDLYMRRALLIAMYESRYCPTRMLSGLTKESTLIRWTASYLLQEPKVPLPKESL</sequence>
<dbReference type="AlphaFoldDB" id="A0A316IBX8"/>
<dbReference type="PANTHER" id="PTHR34047:SF8">
    <property type="entry name" value="PROTEIN YKFC"/>
    <property type="match status" value="1"/>
</dbReference>
<dbReference type="GO" id="GO:0003964">
    <property type="term" value="F:RNA-directed DNA polymerase activity"/>
    <property type="evidence" value="ECO:0007669"/>
    <property type="project" value="UniProtKB-KW"/>
</dbReference>
<dbReference type="PROSITE" id="PS50878">
    <property type="entry name" value="RT_POL"/>
    <property type="match status" value="1"/>
</dbReference>
<dbReference type="EMBL" id="QGHB01000001">
    <property type="protein sequence ID" value="PWK90330.1"/>
    <property type="molecule type" value="Genomic_DNA"/>
</dbReference>
<organism evidence="3 4">
    <name type="scientific">Lentzea atacamensis</name>
    <dbReference type="NCBI Taxonomy" id="531938"/>
    <lineage>
        <taxon>Bacteria</taxon>
        <taxon>Bacillati</taxon>
        <taxon>Actinomycetota</taxon>
        <taxon>Actinomycetes</taxon>
        <taxon>Pseudonocardiales</taxon>
        <taxon>Pseudonocardiaceae</taxon>
        <taxon>Lentzea</taxon>
    </lineage>
</organism>
<dbReference type="Gene3D" id="3.30.70.270">
    <property type="match status" value="1"/>
</dbReference>
<keyword evidence="3" id="KW-0808">Transferase</keyword>
<evidence type="ECO:0000259" key="2">
    <source>
        <dbReference type="PROSITE" id="PS50878"/>
    </source>
</evidence>
<evidence type="ECO:0000313" key="3">
    <source>
        <dbReference type="EMBL" id="PWK90330.1"/>
    </source>
</evidence>
<dbReference type="InterPro" id="IPR043502">
    <property type="entry name" value="DNA/RNA_pol_sf"/>
</dbReference>
<evidence type="ECO:0000256" key="1">
    <source>
        <dbReference type="ARBA" id="ARBA00025589"/>
    </source>
</evidence>
<evidence type="ECO:0000313" key="4">
    <source>
        <dbReference type="Proteomes" id="UP000246005"/>
    </source>
</evidence>
<dbReference type="Proteomes" id="UP000246005">
    <property type="component" value="Unassembled WGS sequence"/>
</dbReference>
<keyword evidence="3" id="KW-0695">RNA-directed DNA polymerase</keyword>
<protein>
    <submittedName>
        <fullName evidence="3">Reverse transcriptase (RNA-dependent DNA polymerase)</fullName>
    </submittedName>
</protein>
<reference evidence="3 4" key="1">
    <citation type="submission" date="2018-05" db="EMBL/GenBank/DDBJ databases">
        <title>Genomic Encyclopedia of Type Strains, Phase IV (KMG-IV): sequencing the most valuable type-strain genomes for metagenomic binning, comparative biology and taxonomic classification.</title>
        <authorList>
            <person name="Goeker M."/>
        </authorList>
    </citation>
    <scope>NUCLEOTIDE SEQUENCE [LARGE SCALE GENOMIC DNA]</scope>
    <source>
        <strain evidence="3 4">DSM 45480</strain>
    </source>
</reference>
<gene>
    <name evidence="3" type="ORF">C8D88_101346</name>
</gene>